<accession>A0ABQ7PZB4</accession>
<keyword evidence="3" id="KW-1185">Reference proteome</keyword>
<sequence>MKRQGAERAHQRQQKKLENATLSSNIEETQHQHEEHFASLGSQRVVKEDTTLPDTSPRVLPVPVSQKAEAAGSLVYNARVPATSAGLRCAECGGAVAGRVFACVQCAGAGMCAACGGGAGGRHRRHAVLRLPSRRIYNKVRDLFETLQKEFAKLGLDDASDNESLNSDDDEVPISNDDDDDEEESKDWVQSLTVPVTSSPKSYASTAPKDKYSNIMDDTDVDEPLVLVKQPPLDDNPDPLSEVKIEPDEPPEETAAGVITEDSVVKSGIISEVPTTVQTNKGIKDSKKDSVKTKRRSGLNKELLNQFKRATDRNA</sequence>
<comment type="caution">
    <text evidence="2">The sequence shown here is derived from an EMBL/GenBank/DDBJ whole genome shotgun (WGS) entry which is preliminary data.</text>
</comment>
<organism evidence="2 3">
    <name type="scientific">Plutella xylostella</name>
    <name type="common">Diamondback moth</name>
    <name type="synonym">Plutella maculipennis</name>
    <dbReference type="NCBI Taxonomy" id="51655"/>
    <lineage>
        <taxon>Eukaryota</taxon>
        <taxon>Metazoa</taxon>
        <taxon>Ecdysozoa</taxon>
        <taxon>Arthropoda</taxon>
        <taxon>Hexapoda</taxon>
        <taxon>Insecta</taxon>
        <taxon>Pterygota</taxon>
        <taxon>Neoptera</taxon>
        <taxon>Endopterygota</taxon>
        <taxon>Lepidoptera</taxon>
        <taxon>Glossata</taxon>
        <taxon>Ditrysia</taxon>
        <taxon>Yponomeutoidea</taxon>
        <taxon>Plutellidae</taxon>
        <taxon>Plutella</taxon>
    </lineage>
</organism>
<feature type="compositionally biased region" description="Basic and acidic residues" evidence="1">
    <location>
        <begin position="28"/>
        <end position="37"/>
    </location>
</feature>
<feature type="region of interest" description="Disordered" evidence="1">
    <location>
        <begin position="230"/>
        <end position="256"/>
    </location>
</feature>
<feature type="compositionally biased region" description="Polar residues" evidence="1">
    <location>
        <begin position="188"/>
        <end position="205"/>
    </location>
</feature>
<evidence type="ECO:0000313" key="2">
    <source>
        <dbReference type="EMBL" id="KAG7296993.1"/>
    </source>
</evidence>
<feature type="compositionally biased region" description="Basic and acidic residues" evidence="1">
    <location>
        <begin position="1"/>
        <end position="18"/>
    </location>
</feature>
<feature type="region of interest" description="Disordered" evidence="1">
    <location>
        <begin position="1"/>
        <end position="38"/>
    </location>
</feature>
<feature type="region of interest" description="Disordered" evidence="1">
    <location>
        <begin position="280"/>
        <end position="315"/>
    </location>
</feature>
<dbReference type="Proteomes" id="UP000823941">
    <property type="component" value="Chromosome 27"/>
</dbReference>
<dbReference type="SUPFAM" id="SSF57850">
    <property type="entry name" value="RING/U-box"/>
    <property type="match status" value="1"/>
</dbReference>
<feature type="compositionally biased region" description="Acidic residues" evidence="1">
    <location>
        <begin position="158"/>
        <end position="185"/>
    </location>
</feature>
<evidence type="ECO:0000256" key="1">
    <source>
        <dbReference type="SAM" id="MobiDB-lite"/>
    </source>
</evidence>
<evidence type="ECO:0000313" key="3">
    <source>
        <dbReference type="Proteomes" id="UP000823941"/>
    </source>
</evidence>
<name>A0ABQ7PZB4_PLUXY</name>
<protein>
    <submittedName>
        <fullName evidence="2">Uncharacterized protein</fullName>
    </submittedName>
</protein>
<reference evidence="2 3" key="1">
    <citation type="submission" date="2021-06" db="EMBL/GenBank/DDBJ databases">
        <title>A haploid diamondback moth (Plutella xylostella L.) genome assembly resolves 31 chromosomes and identifies a diamide resistance mutation.</title>
        <authorList>
            <person name="Ward C.M."/>
            <person name="Perry K.D."/>
            <person name="Baker G."/>
            <person name="Powis K."/>
            <person name="Heckel D.G."/>
            <person name="Baxter S.W."/>
        </authorList>
    </citation>
    <scope>NUCLEOTIDE SEQUENCE [LARGE SCALE GENOMIC DNA]</scope>
    <source>
        <strain evidence="2 3">LV</strain>
        <tissue evidence="2">Single pupa</tissue>
    </source>
</reference>
<gene>
    <name evidence="2" type="ORF">JYU34_019912</name>
</gene>
<dbReference type="EMBL" id="JAHIBW010000027">
    <property type="protein sequence ID" value="KAG7296993.1"/>
    <property type="molecule type" value="Genomic_DNA"/>
</dbReference>
<feature type="region of interest" description="Disordered" evidence="1">
    <location>
        <begin position="158"/>
        <end position="217"/>
    </location>
</feature>
<feature type="compositionally biased region" description="Basic and acidic residues" evidence="1">
    <location>
        <begin position="282"/>
        <end position="292"/>
    </location>
</feature>
<proteinExistence type="predicted"/>